<dbReference type="SUPFAM" id="SSF48452">
    <property type="entry name" value="TPR-like"/>
    <property type="match status" value="1"/>
</dbReference>
<dbReference type="EMBL" id="CAJVAX010000019">
    <property type="protein sequence ID" value="CAG7649093.1"/>
    <property type="molecule type" value="Genomic_DNA"/>
</dbReference>
<proteinExistence type="predicted"/>
<dbReference type="Gene3D" id="1.25.40.10">
    <property type="entry name" value="Tetratricopeptide repeat domain"/>
    <property type="match status" value="1"/>
</dbReference>
<dbReference type="AlphaFoldDB" id="A0A9W4H3L2"/>
<accession>A0A9W4H3L2</accession>
<comment type="caution">
    <text evidence="1">The sequence shown here is derived from an EMBL/GenBank/DDBJ whole genome shotgun (WGS) entry which is preliminary data.</text>
</comment>
<protein>
    <submittedName>
        <fullName evidence="1">Cellulose synthase operon protein C</fullName>
    </submittedName>
</protein>
<keyword evidence="2" id="KW-1185">Reference proteome</keyword>
<sequence>MRAQVRSASGEIAMARGDYASARTHLEAAHKLGQELGAYAEGAFLVARLSEVAYRAGDAANAERLLARADEEADRYSVWDARTYVRFLQATLLLDRGEVARAREVCDLAVGRVSDGTPPPVFRVVLGGLSARISVAEGDPAAALPMVDEALRTALAAGCTEQILGAQLEGAAEVLPALGQARPAAVLLAAADAVRGLVPRSVPERSAVDALAERLSAALPAADLAAARERGAALDGGRAAALVAVLAGGEHEGGESAGE</sequence>
<dbReference type="InterPro" id="IPR011990">
    <property type="entry name" value="TPR-like_helical_dom_sf"/>
</dbReference>
<reference evidence="1" key="1">
    <citation type="submission" date="2021-06" db="EMBL/GenBank/DDBJ databases">
        <authorList>
            <person name="Arsene-Ploetze F."/>
        </authorList>
    </citation>
    <scope>NUCLEOTIDE SEQUENCE</scope>
    <source>
        <strain evidence="1">SBRY1</strain>
    </source>
</reference>
<evidence type="ECO:0000313" key="1">
    <source>
        <dbReference type="EMBL" id="CAG7649093.1"/>
    </source>
</evidence>
<evidence type="ECO:0000313" key="2">
    <source>
        <dbReference type="Proteomes" id="UP001153328"/>
    </source>
</evidence>
<name>A0A9W4H3L2_9ACTN</name>
<dbReference type="Proteomes" id="UP001153328">
    <property type="component" value="Unassembled WGS sequence"/>
</dbReference>
<organism evidence="1 2">
    <name type="scientific">Actinacidiphila bryophytorum</name>
    <dbReference type="NCBI Taxonomy" id="1436133"/>
    <lineage>
        <taxon>Bacteria</taxon>
        <taxon>Bacillati</taxon>
        <taxon>Actinomycetota</taxon>
        <taxon>Actinomycetes</taxon>
        <taxon>Kitasatosporales</taxon>
        <taxon>Streptomycetaceae</taxon>
        <taxon>Actinacidiphila</taxon>
    </lineage>
</organism>
<gene>
    <name evidence="1" type="ORF">SBRY_50009</name>
</gene>